<evidence type="ECO:0008006" key="3">
    <source>
        <dbReference type="Google" id="ProtNLM"/>
    </source>
</evidence>
<organism evidence="1 2">
    <name type="scientific">Streptomyces lydicus</name>
    <dbReference type="NCBI Taxonomy" id="47763"/>
    <lineage>
        <taxon>Bacteria</taxon>
        <taxon>Bacillati</taxon>
        <taxon>Actinomycetota</taxon>
        <taxon>Actinomycetes</taxon>
        <taxon>Kitasatosporales</taxon>
        <taxon>Streptomycetaceae</taxon>
        <taxon>Streptomyces</taxon>
    </lineage>
</organism>
<dbReference type="Pfam" id="PF24684">
    <property type="entry name" value="Vgb_lyase"/>
    <property type="match status" value="1"/>
</dbReference>
<dbReference type="InterPro" id="IPR051344">
    <property type="entry name" value="Vgb"/>
</dbReference>
<accession>A0A3Q9K784</accession>
<dbReference type="EMBL" id="CP029042">
    <property type="protein sequence ID" value="AZS70366.1"/>
    <property type="molecule type" value="Genomic_DNA"/>
</dbReference>
<dbReference type="Proteomes" id="UP000275579">
    <property type="component" value="Chromosome"/>
</dbReference>
<dbReference type="PANTHER" id="PTHR40274:SF3">
    <property type="entry name" value="VIRGINIAMYCIN B LYASE"/>
    <property type="match status" value="1"/>
</dbReference>
<name>A0A3Q9K784_9ACTN</name>
<dbReference type="PANTHER" id="PTHR40274">
    <property type="entry name" value="VIRGINIAMYCIN B LYASE"/>
    <property type="match status" value="1"/>
</dbReference>
<dbReference type="InterPro" id="IPR015943">
    <property type="entry name" value="WD40/YVTN_repeat-like_dom_sf"/>
</dbReference>
<sequence length="356" mass="38394">MHRVLQLLRGRRVPVLAAALGVAVLVVAPGVPRTAAAPAGRTAPPVGTVHEYQMPLPRLGSTHELVIGPDGNLWVSQQLEDRVLRVSTAGRVVGITEFPGNSRPHGIDKDRRGHVWVTEEATNALGELAATGERIARYPLPLPGAGPHGLRIGCDGHTVWWTGKENGTIGSFDPRTHRWTVHRLAPDSQPIYLERGPHCAMFFTELTGSRVGRVDANGVVREYATPTPDSRPIAIAAGRHGHMWFTEEAGAAYAELDPATGRITEHRTNVEGAKLAGLAFDCFGNLWVQYNQPGLIDRVRPDLTTSRYTLPTTSPVGHRIISGPDGSMWFSELAVDIVGSITTGCPTPHQPPEPTA</sequence>
<dbReference type="Gene3D" id="2.130.10.10">
    <property type="entry name" value="YVTN repeat-like/Quinoprotein amine dehydrogenase"/>
    <property type="match status" value="2"/>
</dbReference>
<dbReference type="RefSeq" id="WP_127149561.1">
    <property type="nucleotide sequence ID" value="NZ_CP029042.1"/>
</dbReference>
<proteinExistence type="predicted"/>
<gene>
    <name evidence="1" type="ORF">DDE74_04960</name>
</gene>
<evidence type="ECO:0000313" key="2">
    <source>
        <dbReference type="Proteomes" id="UP000275579"/>
    </source>
</evidence>
<protein>
    <recommendedName>
        <fullName evidence="3">Virginiamycin B lyase</fullName>
    </recommendedName>
</protein>
<dbReference type="SUPFAM" id="SSF101898">
    <property type="entry name" value="NHL repeat"/>
    <property type="match status" value="1"/>
</dbReference>
<evidence type="ECO:0000313" key="1">
    <source>
        <dbReference type="EMBL" id="AZS70366.1"/>
    </source>
</evidence>
<dbReference type="AlphaFoldDB" id="A0A3Q9K784"/>
<reference evidence="1 2" key="1">
    <citation type="submission" date="2018-04" db="EMBL/GenBank/DDBJ databases">
        <title>Complete genome sequences of Streptomyces lydicus strain WYEC and characterization of antagonistic properties of biological control agents.</title>
        <authorList>
            <person name="Mariita R.M."/>
            <person name="Sello J.K."/>
        </authorList>
    </citation>
    <scope>NUCLEOTIDE SEQUENCE [LARGE SCALE GENOMIC DNA]</scope>
    <source>
        <strain evidence="1 2">WYEC 108</strain>
    </source>
</reference>